<evidence type="ECO:0000259" key="3">
    <source>
        <dbReference type="Pfam" id="PF01515"/>
    </source>
</evidence>
<dbReference type="Pfam" id="PF01515">
    <property type="entry name" value="PTA_PTB"/>
    <property type="match status" value="1"/>
</dbReference>
<dbReference type="Gene3D" id="3.40.718.10">
    <property type="entry name" value="Isopropylmalate Dehydrogenase"/>
    <property type="match status" value="1"/>
</dbReference>
<dbReference type="InterPro" id="IPR050500">
    <property type="entry name" value="Phos_Acetyltrans/Butyryltrans"/>
</dbReference>
<feature type="non-terminal residue" evidence="4">
    <location>
        <position position="1"/>
    </location>
</feature>
<gene>
    <name evidence="4" type="ORF">ACFL27_27470</name>
</gene>
<sequence length="239" mass="26404">KGVTMREAQSLITNANYFGSMMVHLNDADGLIAGLTQHYPDTIRPALQIIKVKENRHIVAGLYMMMLKRDIYFFADTTVNIEPTAEQLAEIALGAAEFAQELNIPPRIAMLSFSNFGSVKHPLTMKVNKACEIVRRKNPELIIDGEMQADTAVLPEKLQTTFPFSRLQEKANILIFPDLQSGNIGYKLVQRLGGADTIGPMLMGLQRPVHILERGCTVDAIVKMTAIAVVEAQAIALKK</sequence>
<accession>A0ABV6Z663</accession>
<dbReference type="Proteomes" id="UP001594351">
    <property type="component" value="Unassembled WGS sequence"/>
</dbReference>
<feature type="domain" description="Phosphate acetyl/butaryl transferase" evidence="3">
    <location>
        <begin position="1"/>
        <end position="229"/>
    </location>
</feature>
<evidence type="ECO:0000256" key="2">
    <source>
        <dbReference type="ARBA" id="ARBA00023315"/>
    </source>
</evidence>
<name>A0ABV6Z663_UNCC1</name>
<protein>
    <submittedName>
        <fullName evidence="4">Phosphate acyltransferase</fullName>
    </submittedName>
</protein>
<keyword evidence="5" id="KW-1185">Reference proteome</keyword>
<dbReference type="PANTHER" id="PTHR43356:SF3">
    <property type="entry name" value="PHOSPHATE ACETYLTRANSFERASE"/>
    <property type="match status" value="1"/>
</dbReference>
<dbReference type="PANTHER" id="PTHR43356">
    <property type="entry name" value="PHOSPHATE ACETYLTRANSFERASE"/>
    <property type="match status" value="1"/>
</dbReference>
<dbReference type="EMBL" id="JBHPBY010000654">
    <property type="protein sequence ID" value="MFC1853941.1"/>
    <property type="molecule type" value="Genomic_DNA"/>
</dbReference>
<evidence type="ECO:0000256" key="1">
    <source>
        <dbReference type="ARBA" id="ARBA00022679"/>
    </source>
</evidence>
<organism evidence="4 5">
    <name type="scientific">candidate division CSSED10-310 bacterium</name>
    <dbReference type="NCBI Taxonomy" id="2855610"/>
    <lineage>
        <taxon>Bacteria</taxon>
        <taxon>Bacteria division CSSED10-310</taxon>
    </lineage>
</organism>
<evidence type="ECO:0000313" key="5">
    <source>
        <dbReference type="Proteomes" id="UP001594351"/>
    </source>
</evidence>
<dbReference type="InterPro" id="IPR002505">
    <property type="entry name" value="PTA_PTB"/>
</dbReference>
<evidence type="ECO:0000313" key="4">
    <source>
        <dbReference type="EMBL" id="MFC1853941.1"/>
    </source>
</evidence>
<keyword evidence="1" id="KW-0808">Transferase</keyword>
<dbReference type="GO" id="GO:0016746">
    <property type="term" value="F:acyltransferase activity"/>
    <property type="evidence" value="ECO:0007669"/>
    <property type="project" value="UniProtKB-KW"/>
</dbReference>
<dbReference type="SUPFAM" id="SSF53659">
    <property type="entry name" value="Isocitrate/Isopropylmalate dehydrogenase-like"/>
    <property type="match status" value="1"/>
</dbReference>
<keyword evidence="2 4" id="KW-0012">Acyltransferase</keyword>
<proteinExistence type="predicted"/>
<comment type="caution">
    <text evidence="4">The sequence shown here is derived from an EMBL/GenBank/DDBJ whole genome shotgun (WGS) entry which is preliminary data.</text>
</comment>
<reference evidence="4 5" key="1">
    <citation type="submission" date="2024-09" db="EMBL/GenBank/DDBJ databases">
        <title>Laminarin stimulates single cell rates of sulfate reduction while oxygen inhibits transcriptomic activity in coastal marine sediment.</title>
        <authorList>
            <person name="Lindsay M."/>
            <person name="Orcutt B."/>
            <person name="Emerson D."/>
            <person name="Stepanauskas R."/>
            <person name="D'Angelo T."/>
        </authorList>
    </citation>
    <scope>NUCLEOTIDE SEQUENCE [LARGE SCALE GENOMIC DNA]</scope>
    <source>
        <strain evidence="4">SAG AM-311-K15</strain>
    </source>
</reference>